<organism evidence="1">
    <name type="scientific">Lepeophtheirus salmonis</name>
    <name type="common">Salmon louse</name>
    <name type="synonym">Caligus salmonis</name>
    <dbReference type="NCBI Taxonomy" id="72036"/>
    <lineage>
        <taxon>Eukaryota</taxon>
        <taxon>Metazoa</taxon>
        <taxon>Ecdysozoa</taxon>
        <taxon>Arthropoda</taxon>
        <taxon>Crustacea</taxon>
        <taxon>Multicrustacea</taxon>
        <taxon>Hexanauplia</taxon>
        <taxon>Copepoda</taxon>
        <taxon>Siphonostomatoida</taxon>
        <taxon>Caligidae</taxon>
        <taxon>Lepeophtheirus</taxon>
    </lineage>
</organism>
<accession>A0A0K2TH82</accession>
<dbReference type="AlphaFoldDB" id="A0A0K2TH82"/>
<evidence type="ECO:0000313" key="1">
    <source>
        <dbReference type="EMBL" id="CDW25388.1"/>
    </source>
</evidence>
<name>A0A0K2TH82_LEPSM</name>
<reference evidence="1" key="1">
    <citation type="submission" date="2014-05" db="EMBL/GenBank/DDBJ databases">
        <authorList>
            <person name="Chronopoulou M."/>
        </authorList>
    </citation>
    <scope>NUCLEOTIDE SEQUENCE</scope>
    <source>
        <tissue evidence="1">Whole organism</tissue>
    </source>
</reference>
<sequence length="57" mass="6691">MEDLGLSGAMTQSSVWSKNKVFSRTFLWPKVALSYREVRYKTLHCRLKLKKCLDVQL</sequence>
<proteinExistence type="predicted"/>
<protein>
    <submittedName>
        <fullName evidence="1">Uncharacterized protein</fullName>
    </submittedName>
</protein>
<dbReference type="EMBL" id="HACA01008027">
    <property type="protein sequence ID" value="CDW25388.1"/>
    <property type="molecule type" value="Transcribed_RNA"/>
</dbReference>